<keyword evidence="3" id="KW-0665">Pyrimidine biosynthesis</keyword>
<dbReference type="Gene3D" id="3.30.70.140">
    <property type="entry name" value="Aspartate carbamoyltransferase regulatory subunit, N-terminal domain"/>
    <property type="match status" value="1"/>
</dbReference>
<dbReference type="GO" id="GO:0016740">
    <property type="term" value="F:transferase activity"/>
    <property type="evidence" value="ECO:0007669"/>
    <property type="project" value="UniProtKB-KW"/>
</dbReference>
<protein>
    <submittedName>
        <fullName evidence="7">Aspartate carbamoyltransferase regulatory chain</fullName>
    </submittedName>
    <submittedName>
        <fullName evidence="6">Aspartate carbamoyltransferase regulatory subunit</fullName>
    </submittedName>
</protein>
<evidence type="ECO:0000313" key="6">
    <source>
        <dbReference type="EMBL" id="QQB61204.1"/>
    </source>
</evidence>
<dbReference type="Proteomes" id="UP000595276">
    <property type="component" value="Chromosome"/>
</dbReference>
<dbReference type="InterPro" id="IPR002801">
    <property type="entry name" value="Asp_carbamoylTrfase_reg"/>
</dbReference>
<evidence type="ECO:0000313" key="8">
    <source>
        <dbReference type="Proteomes" id="UP000595276"/>
    </source>
</evidence>
<evidence type="ECO:0000256" key="1">
    <source>
        <dbReference type="ARBA" id="ARBA00022723"/>
    </source>
</evidence>
<gene>
    <name evidence="7" type="primary">pyrI</name>
    <name evidence="7" type="ORF">AVLFYP127_01470</name>
    <name evidence="6" type="ORF">I6H45_05110</name>
</gene>
<dbReference type="SUPFAM" id="SSF57825">
    <property type="entry name" value="Aspartate carbamoyltransferase, Regulatory-chain, C-terminal domain"/>
    <property type="match status" value="1"/>
</dbReference>
<dbReference type="RefSeq" id="WP_004838872.1">
    <property type="nucleotide sequence ID" value="NZ_CACRSW010000005.1"/>
</dbReference>
<sequence>MIEITSLKNGIVIDHIKPGLGIKIFNLLNLDQLDDEVALILNANSSSQGKKDIVKIANNLDINLDAVSIIDPSATVNFIEEEKVVEKKQLELPEVSKGILKCQNPTCVSTTERNIESKFILIDKKEKMYKCAYCDHIYDVEE</sequence>
<keyword evidence="2" id="KW-0862">Zinc</keyword>
<dbReference type="GO" id="GO:0046872">
    <property type="term" value="F:metal ion binding"/>
    <property type="evidence" value="ECO:0007669"/>
    <property type="project" value="UniProtKB-KW"/>
</dbReference>
<keyword evidence="1" id="KW-0479">Metal-binding</keyword>
<reference evidence="7" key="1">
    <citation type="submission" date="2019-11" db="EMBL/GenBank/DDBJ databases">
        <authorList>
            <person name="Feng L."/>
        </authorList>
    </citation>
    <scope>NUCLEOTIDE SEQUENCE</scope>
    <source>
        <strain evidence="7">AvaginalisLFYP127</strain>
    </source>
</reference>
<dbReference type="GO" id="GO:0006221">
    <property type="term" value="P:pyrimidine nucleotide biosynthetic process"/>
    <property type="evidence" value="ECO:0007669"/>
    <property type="project" value="UniProtKB-KW"/>
</dbReference>
<dbReference type="AlphaFoldDB" id="A0A6N2RRQ4"/>
<feature type="domain" description="Aspartate carbamoyltransferase regulatory subunit N-terminal" evidence="4">
    <location>
        <begin position="3"/>
        <end position="91"/>
    </location>
</feature>
<dbReference type="PANTHER" id="PTHR35805:SF1">
    <property type="entry name" value="ASPARTATE CARBAMOYLTRANSFERASE REGULATORY CHAIN"/>
    <property type="match status" value="1"/>
</dbReference>
<evidence type="ECO:0000256" key="2">
    <source>
        <dbReference type="ARBA" id="ARBA00022833"/>
    </source>
</evidence>
<dbReference type="EMBL" id="CP066014">
    <property type="protein sequence ID" value="QQB61204.1"/>
    <property type="molecule type" value="Genomic_DNA"/>
</dbReference>
<dbReference type="GO" id="GO:0006207">
    <property type="term" value="P:'de novo' pyrimidine nucleobase biosynthetic process"/>
    <property type="evidence" value="ECO:0007669"/>
    <property type="project" value="InterPro"/>
</dbReference>
<feature type="domain" description="Aspartate carbamoyltransferase regulatory subunit C-terminal" evidence="5">
    <location>
        <begin position="97"/>
        <end position="141"/>
    </location>
</feature>
<dbReference type="NCBIfam" id="NF002063">
    <property type="entry name" value="PRK00893.1-3"/>
    <property type="match status" value="1"/>
</dbReference>
<accession>A0A6N2RRQ4</accession>
<dbReference type="InterPro" id="IPR020545">
    <property type="entry name" value="Asp_carbamoyltransf_reg_N"/>
</dbReference>
<name>A0A6N2RRQ4_9FIRM</name>
<dbReference type="Gene3D" id="2.30.30.20">
    <property type="entry name" value="Aspartate carbamoyltransferase regulatory subunit, C-terminal domain"/>
    <property type="match status" value="1"/>
</dbReference>
<dbReference type="GeneID" id="79022102"/>
<dbReference type="EMBL" id="CACRSW010000005">
    <property type="protein sequence ID" value="VYS82220.1"/>
    <property type="molecule type" value="Genomic_DNA"/>
</dbReference>
<evidence type="ECO:0000259" key="5">
    <source>
        <dbReference type="Pfam" id="PF02748"/>
    </source>
</evidence>
<dbReference type="InterPro" id="IPR036792">
    <property type="entry name" value="Asp_carbatrfase_reg_C_sf"/>
</dbReference>
<dbReference type="KEGG" id="avg:I6H45_05110"/>
<evidence type="ECO:0000313" key="7">
    <source>
        <dbReference type="EMBL" id="VYS82220.1"/>
    </source>
</evidence>
<dbReference type="SUPFAM" id="SSF54893">
    <property type="entry name" value="Aspartate carbamoyltransferase, Regulatory-chain, N-terminal domain"/>
    <property type="match status" value="1"/>
</dbReference>
<dbReference type="Pfam" id="PF01948">
    <property type="entry name" value="PyrI"/>
    <property type="match status" value="1"/>
</dbReference>
<evidence type="ECO:0000259" key="4">
    <source>
        <dbReference type="Pfam" id="PF01948"/>
    </source>
</evidence>
<dbReference type="InterPro" id="IPR020542">
    <property type="entry name" value="Asp_carbamoyltrfase_reg_C"/>
</dbReference>
<dbReference type="InterPro" id="IPR036793">
    <property type="entry name" value="Asp_carbatrfase_reg_N_sf"/>
</dbReference>
<organism evidence="7">
    <name type="scientific">Anaerococcus vaginalis</name>
    <dbReference type="NCBI Taxonomy" id="33037"/>
    <lineage>
        <taxon>Bacteria</taxon>
        <taxon>Bacillati</taxon>
        <taxon>Bacillota</taxon>
        <taxon>Tissierellia</taxon>
        <taxon>Tissierellales</taxon>
        <taxon>Peptoniphilaceae</taxon>
        <taxon>Anaerococcus</taxon>
    </lineage>
</organism>
<keyword evidence="7" id="KW-0808">Transferase</keyword>
<proteinExistence type="predicted"/>
<evidence type="ECO:0000256" key="3">
    <source>
        <dbReference type="ARBA" id="ARBA00022975"/>
    </source>
</evidence>
<dbReference type="Pfam" id="PF02748">
    <property type="entry name" value="PyrI_C"/>
    <property type="match status" value="1"/>
</dbReference>
<dbReference type="PANTHER" id="PTHR35805">
    <property type="entry name" value="ASPARTATE CARBAMOYLTRANSFERASE REGULATORY CHAIN"/>
    <property type="match status" value="1"/>
</dbReference>
<dbReference type="GO" id="GO:0009347">
    <property type="term" value="C:aspartate carbamoyltransferase complex"/>
    <property type="evidence" value="ECO:0007669"/>
    <property type="project" value="InterPro"/>
</dbReference>
<reference evidence="6 8" key="2">
    <citation type="submission" date="2020-12" db="EMBL/GenBank/DDBJ databases">
        <title>FDA dAtabase for Regulatory Grade micrObial Sequences (FDA-ARGOS): Supporting development and validation of Infectious Disease Dx tests.</title>
        <authorList>
            <person name="Sproer C."/>
            <person name="Gronow S."/>
            <person name="Severitt S."/>
            <person name="Schroder I."/>
            <person name="Tallon L."/>
            <person name="Sadzewicz L."/>
            <person name="Zhao X."/>
            <person name="Boylan J."/>
            <person name="Ott S."/>
            <person name="Bowen H."/>
            <person name="Vavikolanu K."/>
            <person name="Mehta A."/>
            <person name="Aluvathingal J."/>
            <person name="Nadendla S."/>
            <person name="Lowell S."/>
            <person name="Myers T."/>
            <person name="Yan Y."/>
            <person name="Sichtig H."/>
        </authorList>
    </citation>
    <scope>NUCLEOTIDE SEQUENCE [LARGE SCALE GENOMIC DNA]</scope>
    <source>
        <strain evidence="6 8">FDAARGOS_988</strain>
    </source>
</reference>